<dbReference type="GO" id="GO:0005524">
    <property type="term" value="F:ATP binding"/>
    <property type="evidence" value="ECO:0007669"/>
    <property type="project" value="UniProtKB-KW"/>
</dbReference>
<dbReference type="PRINTS" id="PR00986">
    <property type="entry name" value="TRNASYNTHVAL"/>
</dbReference>
<evidence type="ECO:0000256" key="10">
    <source>
        <dbReference type="ARBA" id="ARBA00047552"/>
    </source>
</evidence>
<dbReference type="GO" id="GO:0005829">
    <property type="term" value="C:cytosol"/>
    <property type="evidence" value="ECO:0007669"/>
    <property type="project" value="TreeGrafter"/>
</dbReference>
<keyword evidence="4" id="KW-0963">Cytoplasm</keyword>
<dbReference type="SUPFAM" id="SSF52374">
    <property type="entry name" value="Nucleotidylyl transferase"/>
    <property type="match status" value="1"/>
</dbReference>
<dbReference type="AlphaFoldDB" id="A0A1G2TYM4"/>
<dbReference type="CDD" id="cd00817">
    <property type="entry name" value="ValRS_core"/>
    <property type="match status" value="1"/>
</dbReference>
<dbReference type="FunFam" id="3.40.50.620:FF:000032">
    <property type="entry name" value="Valine--tRNA ligase"/>
    <property type="match status" value="1"/>
</dbReference>
<evidence type="ECO:0000256" key="11">
    <source>
        <dbReference type="NCBIfam" id="TIGR00422"/>
    </source>
</evidence>
<protein>
    <recommendedName>
        <fullName evidence="3 11">Valine--tRNA ligase</fullName>
        <ecNumber evidence="3 11">6.1.1.9</ecNumber>
    </recommendedName>
</protein>
<proteinExistence type="predicted"/>
<dbReference type="InterPro" id="IPR002300">
    <property type="entry name" value="aa-tRNA-synth_Ia"/>
</dbReference>
<evidence type="ECO:0000256" key="8">
    <source>
        <dbReference type="ARBA" id="ARBA00022917"/>
    </source>
</evidence>
<dbReference type="STRING" id="1802758.A3A96_04160"/>
<evidence type="ECO:0000256" key="5">
    <source>
        <dbReference type="ARBA" id="ARBA00022598"/>
    </source>
</evidence>
<evidence type="ECO:0000259" key="12">
    <source>
        <dbReference type="Pfam" id="PF00133"/>
    </source>
</evidence>
<comment type="catalytic activity">
    <reaction evidence="10">
        <text>tRNA(Val) + L-valine + ATP = L-valyl-tRNA(Val) + AMP + diphosphate</text>
        <dbReference type="Rhea" id="RHEA:10704"/>
        <dbReference type="Rhea" id="RHEA-COMP:9672"/>
        <dbReference type="Rhea" id="RHEA-COMP:9708"/>
        <dbReference type="ChEBI" id="CHEBI:30616"/>
        <dbReference type="ChEBI" id="CHEBI:33019"/>
        <dbReference type="ChEBI" id="CHEBI:57762"/>
        <dbReference type="ChEBI" id="CHEBI:78442"/>
        <dbReference type="ChEBI" id="CHEBI:78537"/>
        <dbReference type="ChEBI" id="CHEBI:456215"/>
        <dbReference type="EC" id="6.1.1.9"/>
    </reaction>
</comment>
<keyword evidence="8" id="KW-0648">Protein biosynthesis</keyword>
<dbReference type="Pfam" id="PF00133">
    <property type="entry name" value="tRNA-synt_1"/>
    <property type="match status" value="1"/>
</dbReference>
<dbReference type="GO" id="GO:0004832">
    <property type="term" value="F:valine-tRNA ligase activity"/>
    <property type="evidence" value="ECO:0007669"/>
    <property type="project" value="UniProtKB-UniRule"/>
</dbReference>
<keyword evidence="5 14" id="KW-0436">Ligase</keyword>
<dbReference type="InterPro" id="IPR009008">
    <property type="entry name" value="Val/Leu/Ile-tRNA-synth_edit"/>
</dbReference>
<evidence type="ECO:0000313" key="15">
    <source>
        <dbReference type="Proteomes" id="UP000177707"/>
    </source>
</evidence>
<keyword evidence="6" id="KW-0547">Nucleotide-binding</keyword>
<evidence type="ECO:0000256" key="7">
    <source>
        <dbReference type="ARBA" id="ARBA00022840"/>
    </source>
</evidence>
<keyword evidence="7" id="KW-0067">ATP-binding</keyword>
<dbReference type="Gene3D" id="1.10.730.10">
    <property type="entry name" value="Isoleucyl-tRNA Synthetase, Domain 1"/>
    <property type="match status" value="1"/>
</dbReference>
<comment type="caution">
    <text evidence="14">The sequence shown here is derived from an EMBL/GenBank/DDBJ whole genome shotgun (WGS) entry which is preliminary data.</text>
</comment>
<evidence type="ECO:0000259" key="13">
    <source>
        <dbReference type="Pfam" id="PF08264"/>
    </source>
</evidence>
<dbReference type="InterPro" id="IPR002303">
    <property type="entry name" value="Valyl-tRNA_ligase"/>
</dbReference>
<comment type="subcellular location">
    <subcellularLocation>
        <location evidence="1">Cytoplasm</location>
    </subcellularLocation>
</comment>
<evidence type="ECO:0000256" key="4">
    <source>
        <dbReference type="ARBA" id="ARBA00022490"/>
    </source>
</evidence>
<comment type="subunit">
    <text evidence="2">Monomer.</text>
</comment>
<dbReference type="Proteomes" id="UP000177707">
    <property type="component" value="Unassembled WGS sequence"/>
</dbReference>
<name>A0A1G2TYM4_9BACT</name>
<keyword evidence="9" id="KW-0030">Aminoacyl-tRNA synthetase</keyword>
<sequence>MSEELKKPYNPTEHEESIYRKWEESGFFNPDVCVEKGVTDKNADYFSIVLPPPNVTGTLHMGSAFMLAIEDVIVRFNRMWGKKTLWIPGTDHAAIATQSKVEKLIQKEGGKNRHDLGREEFLKRVEKFAKENHDIIIHQMKKMGCSLDWSREAFTLDEKRNLAVKTVFKKMYDDGIIYRGHRIVNWDPKGQTTISDDEIVYQEQKTKFYYLQYGPFVIGTTRPETKFGDKYVVMHPDDKRYASYKDGQKIDLEWINGPITATIIKDESIDMEFGTGVMTITPWHSVVDFEIAERHNLDKEQIIDKYGRLLPVAGEFSEMKIVEAREKIIEKLKKKSLVLKEEDYTNNVATAERTGGFIEPQIMNQWFIDVNKEFTYIFDTLPNIKKGEKVTLKKLMLSVVENKNVNIIPDRFEKEYTHWIENLRDWCISRQIWYGHRIPVWYRSTNTHNRSNEEIYCGIEAPKEIDPDSVKTTAGEWVQDGDTLDTWFSSGLWTFSTLGWPEKTEDLKNYHPTTVLETGYDILFFWVARMILMSTYTIGQIPFTYVYLHGMVRDNQGRKISKSLGNNIDPLEMLAKYSADGVRMALLVGTGPGGDSKISEEKLKAYKHFANKIWNASRFVLENVGNMSRFNLDILVEKDKEILKEFKDFTSDITADMENYRFHLAAEKIYHYFWHTFADIIIEDCKKTLRQTQDKEVESAKQLLYYLLTEQLKLLHPFMPFITEKIWSMLPDSKGLLMVEKWPTN</sequence>
<evidence type="ECO:0000256" key="1">
    <source>
        <dbReference type="ARBA" id="ARBA00004496"/>
    </source>
</evidence>
<dbReference type="InterPro" id="IPR013155">
    <property type="entry name" value="M/V/L/I-tRNA-synth_anticd-bd"/>
</dbReference>
<accession>A0A1G2TYM4</accession>
<organism evidence="14 15">
    <name type="scientific">Candidatus Zambryskibacteria bacterium RIFCSPLOWO2_01_FULL_39_39</name>
    <dbReference type="NCBI Taxonomy" id="1802758"/>
    <lineage>
        <taxon>Bacteria</taxon>
        <taxon>Candidatus Zambryskiibacteriota</taxon>
    </lineage>
</organism>
<evidence type="ECO:0000256" key="6">
    <source>
        <dbReference type="ARBA" id="ARBA00022741"/>
    </source>
</evidence>
<dbReference type="GO" id="GO:0002161">
    <property type="term" value="F:aminoacyl-tRNA deacylase activity"/>
    <property type="evidence" value="ECO:0007669"/>
    <property type="project" value="InterPro"/>
</dbReference>
<dbReference type="PANTHER" id="PTHR11946">
    <property type="entry name" value="VALYL-TRNA SYNTHETASES"/>
    <property type="match status" value="1"/>
</dbReference>
<evidence type="ECO:0000256" key="2">
    <source>
        <dbReference type="ARBA" id="ARBA00011245"/>
    </source>
</evidence>
<dbReference type="NCBIfam" id="TIGR00422">
    <property type="entry name" value="valS"/>
    <property type="match status" value="1"/>
</dbReference>
<dbReference type="SUPFAM" id="SSF50677">
    <property type="entry name" value="ValRS/IleRS/LeuRS editing domain"/>
    <property type="match status" value="1"/>
</dbReference>
<evidence type="ECO:0000256" key="9">
    <source>
        <dbReference type="ARBA" id="ARBA00023146"/>
    </source>
</evidence>
<dbReference type="GO" id="GO:0006438">
    <property type="term" value="P:valyl-tRNA aminoacylation"/>
    <property type="evidence" value="ECO:0007669"/>
    <property type="project" value="UniProtKB-UniRule"/>
</dbReference>
<gene>
    <name evidence="14" type="ORF">A3A96_04160</name>
</gene>
<feature type="domain" description="Aminoacyl-tRNA synthetase class Ia" evidence="12">
    <location>
        <begin position="18"/>
        <end position="598"/>
    </location>
</feature>
<dbReference type="CDD" id="cd07962">
    <property type="entry name" value="Anticodon_Ia_Val"/>
    <property type="match status" value="1"/>
</dbReference>
<dbReference type="InterPro" id="IPR014729">
    <property type="entry name" value="Rossmann-like_a/b/a_fold"/>
</dbReference>
<dbReference type="EC" id="6.1.1.9" evidence="3 11"/>
<dbReference type="Gene3D" id="3.40.50.620">
    <property type="entry name" value="HUPs"/>
    <property type="match status" value="2"/>
</dbReference>
<feature type="domain" description="Methionyl/Valyl/Leucyl/Isoleucyl-tRNA synthetase anticodon-binding" evidence="13">
    <location>
        <begin position="639"/>
        <end position="743"/>
    </location>
</feature>
<dbReference type="InterPro" id="IPR009080">
    <property type="entry name" value="tRNAsynth_Ia_anticodon-bd"/>
</dbReference>
<dbReference type="NCBIfam" id="NF004349">
    <property type="entry name" value="PRK05729.1"/>
    <property type="match status" value="1"/>
</dbReference>
<reference evidence="14 15" key="1">
    <citation type="journal article" date="2016" name="Nat. Commun.">
        <title>Thousands of microbial genomes shed light on interconnected biogeochemical processes in an aquifer system.</title>
        <authorList>
            <person name="Anantharaman K."/>
            <person name="Brown C.T."/>
            <person name="Hug L.A."/>
            <person name="Sharon I."/>
            <person name="Castelle C.J."/>
            <person name="Probst A.J."/>
            <person name="Thomas B.C."/>
            <person name="Singh A."/>
            <person name="Wilkins M.J."/>
            <person name="Karaoz U."/>
            <person name="Brodie E.L."/>
            <person name="Williams K.H."/>
            <person name="Hubbard S.S."/>
            <person name="Banfield J.F."/>
        </authorList>
    </citation>
    <scope>NUCLEOTIDE SEQUENCE [LARGE SCALE GENOMIC DNA]</scope>
</reference>
<dbReference type="InterPro" id="IPR033705">
    <property type="entry name" value="Anticodon_Ia_Val"/>
</dbReference>
<evidence type="ECO:0000256" key="3">
    <source>
        <dbReference type="ARBA" id="ARBA00013169"/>
    </source>
</evidence>
<evidence type="ECO:0000313" key="14">
    <source>
        <dbReference type="EMBL" id="OHB01730.1"/>
    </source>
</evidence>
<dbReference type="PANTHER" id="PTHR11946:SF93">
    <property type="entry name" value="VALINE--TRNA LIGASE, CHLOROPLASTIC_MITOCHONDRIAL 2"/>
    <property type="match status" value="1"/>
</dbReference>
<dbReference type="SUPFAM" id="SSF47323">
    <property type="entry name" value="Anticodon-binding domain of a subclass of class I aminoacyl-tRNA synthetases"/>
    <property type="match status" value="1"/>
</dbReference>
<dbReference type="EMBL" id="MHWB01000010">
    <property type="protein sequence ID" value="OHB01730.1"/>
    <property type="molecule type" value="Genomic_DNA"/>
</dbReference>
<dbReference type="Pfam" id="PF08264">
    <property type="entry name" value="Anticodon_1"/>
    <property type="match status" value="1"/>
</dbReference>